<evidence type="ECO:0000256" key="1">
    <source>
        <dbReference type="ARBA" id="ARBA00004429"/>
    </source>
</evidence>
<dbReference type="PROSITE" id="PS50192">
    <property type="entry name" value="T_SNARE"/>
    <property type="match status" value="1"/>
</dbReference>
<keyword evidence="7" id="KW-0812">Transmembrane</keyword>
<keyword evidence="2" id="KW-1003">Cell membrane</keyword>
<feature type="domain" description="T-SNARE coiled-coil homology" evidence="9">
    <location>
        <begin position="542"/>
        <end position="587"/>
    </location>
</feature>
<evidence type="ECO:0000256" key="3">
    <source>
        <dbReference type="ARBA" id="ARBA00023224"/>
    </source>
</evidence>
<dbReference type="SMART" id="SM00283">
    <property type="entry name" value="MA"/>
    <property type="match status" value="1"/>
</dbReference>
<dbReference type="Gene3D" id="1.10.287.950">
    <property type="entry name" value="Methyl-accepting chemotaxis protein"/>
    <property type="match status" value="1"/>
</dbReference>
<dbReference type="PRINTS" id="PR00260">
    <property type="entry name" value="CHEMTRNSDUCR"/>
</dbReference>
<dbReference type="GO" id="GO:0005886">
    <property type="term" value="C:plasma membrane"/>
    <property type="evidence" value="ECO:0007669"/>
    <property type="project" value="UniProtKB-SubCell"/>
</dbReference>
<dbReference type="CDD" id="cd12913">
    <property type="entry name" value="PDC1_MCP_like"/>
    <property type="match status" value="1"/>
</dbReference>
<dbReference type="Pfam" id="PF22673">
    <property type="entry name" value="MCP-like_PDC_1"/>
    <property type="match status" value="1"/>
</dbReference>
<dbReference type="Gene3D" id="3.30.450.20">
    <property type="entry name" value="PAS domain"/>
    <property type="match status" value="2"/>
</dbReference>
<proteinExistence type="inferred from homology"/>
<keyword evidence="11" id="KW-1185">Reference proteome</keyword>
<feature type="transmembrane region" description="Helical" evidence="7">
    <location>
        <begin position="275"/>
        <end position="299"/>
    </location>
</feature>
<dbReference type="PANTHER" id="PTHR32089:SF120">
    <property type="entry name" value="METHYL-ACCEPTING CHEMOTAXIS PROTEIN TLPQ"/>
    <property type="match status" value="1"/>
</dbReference>
<dbReference type="InterPro" id="IPR004089">
    <property type="entry name" value="MCPsignal_dom"/>
</dbReference>
<dbReference type="PROSITE" id="PS50111">
    <property type="entry name" value="CHEMOTAXIS_TRANSDUC_2"/>
    <property type="match status" value="1"/>
</dbReference>
<evidence type="ECO:0000256" key="6">
    <source>
        <dbReference type="SAM" id="Coils"/>
    </source>
</evidence>
<dbReference type="PANTHER" id="PTHR32089">
    <property type="entry name" value="METHYL-ACCEPTING CHEMOTAXIS PROTEIN MCPB"/>
    <property type="match status" value="1"/>
</dbReference>
<evidence type="ECO:0000256" key="2">
    <source>
        <dbReference type="ARBA" id="ARBA00022519"/>
    </source>
</evidence>
<evidence type="ECO:0000256" key="4">
    <source>
        <dbReference type="ARBA" id="ARBA00029447"/>
    </source>
</evidence>
<evidence type="ECO:0000313" key="11">
    <source>
        <dbReference type="Proteomes" id="UP000571701"/>
    </source>
</evidence>
<keyword evidence="7" id="KW-1133">Transmembrane helix</keyword>
<name>A0A7W2FN59_9VIBR</name>
<dbReference type="SUPFAM" id="SSF58104">
    <property type="entry name" value="Methyl-accepting chemotaxis protein (MCP) signaling domain"/>
    <property type="match status" value="1"/>
</dbReference>
<dbReference type="GO" id="GO:0004888">
    <property type="term" value="F:transmembrane signaling receptor activity"/>
    <property type="evidence" value="ECO:0007669"/>
    <property type="project" value="InterPro"/>
</dbReference>
<keyword evidence="7" id="KW-0472">Membrane</keyword>
<feature type="transmembrane region" description="Helical" evidence="7">
    <location>
        <begin position="12"/>
        <end position="34"/>
    </location>
</feature>
<dbReference type="InterPro" id="IPR004090">
    <property type="entry name" value="Chemotax_Me-accpt_rcpt"/>
</dbReference>
<dbReference type="GO" id="GO:0006935">
    <property type="term" value="P:chemotaxis"/>
    <property type="evidence" value="ECO:0007669"/>
    <property type="project" value="InterPro"/>
</dbReference>
<dbReference type="EMBL" id="JACFYF010000001">
    <property type="protein sequence ID" value="MBA5761174.1"/>
    <property type="molecule type" value="Genomic_DNA"/>
</dbReference>
<reference evidence="10 11" key="1">
    <citation type="submission" date="2020-07" db="EMBL/GenBank/DDBJ databases">
        <title>Vibrio marinisediminis sp. nov., isolated from marine sediment.</title>
        <authorList>
            <person name="Ji X."/>
        </authorList>
    </citation>
    <scope>NUCLEOTIDE SEQUENCE [LARGE SCALE GENOMIC DNA]</scope>
    <source>
        <strain evidence="10 11">404</strain>
    </source>
</reference>
<gene>
    <name evidence="10" type="ORF">H2O73_02370</name>
</gene>
<keyword evidence="6" id="KW-0175">Coiled coil</keyword>
<dbReference type="GO" id="GO:0007165">
    <property type="term" value="P:signal transduction"/>
    <property type="evidence" value="ECO:0007669"/>
    <property type="project" value="UniProtKB-KW"/>
</dbReference>
<sequence length="627" mass="68212">MLNRLSLKQVLVSFIGAVLAVLVVALSLLSYTTFKDFNFKEAVKFRHQQGISVSHQVDTFVTGVQDRLEMVSAAVQYNGYSITNEKAIVELLNKVHIARKASATYIVFEDGSSLEHTGEKLSDLNTDRSWFTEPKSGLPFAISKPSVDQLTGKLLTSLSVPLVINDQFIGVVGIDISSDVWQQMISSNVSDGQVFLTDNNDTVLYSPYDDYLGKNFFDIRPMYKDFSGSYLEYQLSDGTQFVGVKNGPTNSGLMIYLFEKNNVILAPSENMLMTLLWSALVLIVISLFAVFAIIIKLIYVPIGGEPKQIERVIARIAEGDLTVEIPTNTKASGIFSATITMHKNLKLLVGGLNAQSRQVEDTSNELVSLVEETKQSSDKQILQMEMTSTAMNEMVSTVEEISRNAQQASNSADSAYEQASNGAVVTNKTSEVMNALGRDIDAVSQTITELKDETEKVGSVLEVITSIAEQTNLLALNAAIEAARAGEQGRGFAVVADEVRNLASRTQKSIEEINRTIDKLQQVASSAVDSMGMSQKNTGDAISLAREASESLMSILDSVRDIQDINNQIATAAEEQNAVAREINQSVIEVNGLAIATNENAQGTEKSTNKLSTVVVSLSEISGQFTV</sequence>
<evidence type="ECO:0000256" key="7">
    <source>
        <dbReference type="SAM" id="Phobius"/>
    </source>
</evidence>
<dbReference type="FunFam" id="1.10.287.950:FF:000001">
    <property type="entry name" value="Methyl-accepting chemotaxis sensory transducer"/>
    <property type="match status" value="1"/>
</dbReference>
<dbReference type="CDD" id="cd11386">
    <property type="entry name" value="MCP_signal"/>
    <property type="match status" value="1"/>
</dbReference>
<keyword evidence="3 5" id="KW-0807">Transducer</keyword>
<protein>
    <submittedName>
        <fullName evidence="10">Methyl-accepting chemotaxis protein</fullName>
    </submittedName>
</protein>
<comment type="similarity">
    <text evidence="4">Belongs to the methyl-accepting chemotaxis (MCP) protein family.</text>
</comment>
<evidence type="ECO:0000259" key="9">
    <source>
        <dbReference type="PROSITE" id="PS50192"/>
    </source>
</evidence>
<comment type="caution">
    <text evidence="10">The sequence shown here is derived from an EMBL/GenBank/DDBJ whole genome shotgun (WGS) entry which is preliminary data.</text>
</comment>
<feature type="domain" description="Methyl-accepting transducer" evidence="8">
    <location>
        <begin position="355"/>
        <end position="591"/>
    </location>
</feature>
<evidence type="ECO:0000259" key="8">
    <source>
        <dbReference type="PROSITE" id="PS50111"/>
    </source>
</evidence>
<accession>A0A7W2FN59</accession>
<dbReference type="InterPro" id="IPR000727">
    <property type="entry name" value="T_SNARE_dom"/>
</dbReference>
<dbReference type="RefSeq" id="WP_182106137.1">
    <property type="nucleotide sequence ID" value="NZ_JACFYF010000001.1"/>
</dbReference>
<dbReference type="Proteomes" id="UP000571701">
    <property type="component" value="Unassembled WGS sequence"/>
</dbReference>
<keyword evidence="2" id="KW-0997">Cell inner membrane</keyword>
<evidence type="ECO:0000313" key="10">
    <source>
        <dbReference type="EMBL" id="MBA5761174.1"/>
    </source>
</evidence>
<dbReference type="Pfam" id="PF00015">
    <property type="entry name" value="MCPsignal"/>
    <property type="match status" value="1"/>
</dbReference>
<comment type="subcellular location">
    <subcellularLocation>
        <location evidence="1">Cell inner membrane</location>
        <topology evidence="1">Multi-pass membrane protein</topology>
    </subcellularLocation>
</comment>
<evidence type="ECO:0000256" key="5">
    <source>
        <dbReference type="PROSITE-ProRule" id="PRU00284"/>
    </source>
</evidence>
<organism evidence="10 11">
    <name type="scientific">Vibrio marinisediminis</name>
    <dbReference type="NCBI Taxonomy" id="2758441"/>
    <lineage>
        <taxon>Bacteria</taxon>
        <taxon>Pseudomonadati</taxon>
        <taxon>Pseudomonadota</taxon>
        <taxon>Gammaproteobacteria</taxon>
        <taxon>Vibrionales</taxon>
        <taxon>Vibrionaceae</taxon>
        <taxon>Vibrio</taxon>
    </lineage>
</organism>
<feature type="coiled-coil region" evidence="6">
    <location>
        <begin position="398"/>
        <end position="453"/>
    </location>
</feature>
<dbReference type="AlphaFoldDB" id="A0A7W2FN59"/>